<accession>A0A0D7F4V3</accession>
<reference evidence="1 2" key="1">
    <citation type="submission" date="2014-11" db="EMBL/GenBank/DDBJ databases">
        <title>Genomics and ecophysiology of heterotrophic nitrogen fixing bacteria isolated from estuarine surface water.</title>
        <authorList>
            <person name="Bentzon-Tilia M."/>
            <person name="Severin I."/>
            <person name="Hansen L.H."/>
            <person name="Riemann L."/>
        </authorList>
    </citation>
    <scope>NUCLEOTIDE SEQUENCE [LARGE SCALE GENOMIC DNA]</scope>
    <source>
        <strain evidence="1 2">BAL398</strain>
    </source>
</reference>
<protein>
    <submittedName>
        <fullName evidence="1">Uncharacterized protein</fullName>
    </submittedName>
</protein>
<organism evidence="1 2">
    <name type="scientific">Rhodopseudomonas palustris</name>
    <dbReference type="NCBI Taxonomy" id="1076"/>
    <lineage>
        <taxon>Bacteria</taxon>
        <taxon>Pseudomonadati</taxon>
        <taxon>Pseudomonadota</taxon>
        <taxon>Alphaproteobacteria</taxon>
        <taxon>Hyphomicrobiales</taxon>
        <taxon>Nitrobacteraceae</taxon>
        <taxon>Rhodopseudomonas</taxon>
    </lineage>
</organism>
<proteinExistence type="predicted"/>
<evidence type="ECO:0000313" key="2">
    <source>
        <dbReference type="Proteomes" id="UP000032515"/>
    </source>
</evidence>
<dbReference type="Proteomes" id="UP000032515">
    <property type="component" value="Unassembled WGS sequence"/>
</dbReference>
<gene>
    <name evidence="1" type="ORF">OO17_00575</name>
</gene>
<dbReference type="EMBL" id="JXXE01000014">
    <property type="protein sequence ID" value="KIZ48133.1"/>
    <property type="molecule type" value="Genomic_DNA"/>
</dbReference>
<dbReference type="AlphaFoldDB" id="A0A0D7F4V3"/>
<name>A0A0D7F4V3_RHOPL</name>
<evidence type="ECO:0000313" key="1">
    <source>
        <dbReference type="EMBL" id="KIZ48133.1"/>
    </source>
</evidence>
<dbReference type="PATRIC" id="fig|1076.23.peg.554"/>
<comment type="caution">
    <text evidence="1">The sequence shown here is derived from an EMBL/GenBank/DDBJ whole genome shotgun (WGS) entry which is preliminary data.</text>
</comment>
<sequence>MPLCNGKRERPLMIAHPHPSLFCRMLRVGRADFEQRRVDSVCYRAIGEGERGARLVSCDRRHRHWTAQISGF</sequence>